<dbReference type="PANTHER" id="PTHR24321">
    <property type="entry name" value="DEHYDROGENASES, SHORT CHAIN"/>
    <property type="match status" value="1"/>
</dbReference>
<evidence type="ECO:0000256" key="2">
    <source>
        <dbReference type="ARBA" id="ARBA00023002"/>
    </source>
</evidence>
<dbReference type="PANTHER" id="PTHR24321:SF8">
    <property type="entry name" value="ESTRADIOL 17-BETA-DEHYDROGENASE 8-RELATED"/>
    <property type="match status" value="1"/>
</dbReference>
<evidence type="ECO:0000313" key="4">
    <source>
        <dbReference type="Proteomes" id="UP001596074"/>
    </source>
</evidence>
<gene>
    <name evidence="3" type="ORF">ACFPZN_52635</name>
</gene>
<dbReference type="SUPFAM" id="SSF51735">
    <property type="entry name" value="NAD(P)-binding Rossmann-fold domains"/>
    <property type="match status" value="1"/>
</dbReference>
<dbReference type="Gene3D" id="3.40.50.720">
    <property type="entry name" value="NAD(P)-binding Rossmann-like Domain"/>
    <property type="match status" value="1"/>
</dbReference>
<dbReference type="Proteomes" id="UP001596074">
    <property type="component" value="Unassembled WGS sequence"/>
</dbReference>
<keyword evidence="4" id="KW-1185">Reference proteome</keyword>
<dbReference type="InterPro" id="IPR020904">
    <property type="entry name" value="Sc_DH/Rdtase_CS"/>
</dbReference>
<accession>A0ABW1AIC9</accession>
<evidence type="ECO:0000256" key="1">
    <source>
        <dbReference type="ARBA" id="ARBA00006484"/>
    </source>
</evidence>
<keyword evidence="2" id="KW-0560">Oxidoreductase</keyword>
<dbReference type="EMBL" id="JBHSON010000147">
    <property type="protein sequence ID" value="MFC5754318.1"/>
    <property type="molecule type" value="Genomic_DNA"/>
</dbReference>
<dbReference type="InterPro" id="IPR002347">
    <property type="entry name" value="SDR_fam"/>
</dbReference>
<organism evidence="3 4">
    <name type="scientific">Actinomadura rugatobispora</name>
    <dbReference type="NCBI Taxonomy" id="1994"/>
    <lineage>
        <taxon>Bacteria</taxon>
        <taxon>Bacillati</taxon>
        <taxon>Actinomycetota</taxon>
        <taxon>Actinomycetes</taxon>
        <taxon>Streptosporangiales</taxon>
        <taxon>Thermomonosporaceae</taxon>
        <taxon>Actinomadura</taxon>
    </lineage>
</organism>
<protein>
    <submittedName>
        <fullName evidence="3">SDR family oxidoreductase</fullName>
    </submittedName>
</protein>
<dbReference type="RefSeq" id="WP_378292285.1">
    <property type="nucleotide sequence ID" value="NZ_JBHSON010000147.1"/>
</dbReference>
<dbReference type="Pfam" id="PF13561">
    <property type="entry name" value="adh_short_C2"/>
    <property type="match status" value="1"/>
</dbReference>
<reference evidence="4" key="1">
    <citation type="journal article" date="2019" name="Int. J. Syst. Evol. Microbiol.">
        <title>The Global Catalogue of Microorganisms (GCM) 10K type strain sequencing project: providing services to taxonomists for standard genome sequencing and annotation.</title>
        <authorList>
            <consortium name="The Broad Institute Genomics Platform"/>
            <consortium name="The Broad Institute Genome Sequencing Center for Infectious Disease"/>
            <person name="Wu L."/>
            <person name="Ma J."/>
        </authorList>
    </citation>
    <scope>NUCLEOTIDE SEQUENCE [LARGE SCALE GENOMIC DNA]</scope>
    <source>
        <strain evidence="4">KCTC 42087</strain>
    </source>
</reference>
<sequence>MTGGARTIAVSGAASGIGRALADLLRERGDRVIGVDRDQSDVRADLSVPEGREEAVRGVLDICGGVLDGVVACAGISDPEPLTIRVNFFGVTGLLEGLRPALAAAPAPRAAVVGSISGTQPVDRAVVAACLEAGEEEALRLAREAVARDRGGRLYPSSKSALARWLRAAAVTPDWAGAGIPLNAIAPGVVRTPMTAPLFEDETMRKIMDQAVPMPLNGHAGPEVVAEALHWLISPGNSHMTGQVVYLDGGAEAMRRGPDVY</sequence>
<dbReference type="PROSITE" id="PS00061">
    <property type="entry name" value="ADH_SHORT"/>
    <property type="match status" value="1"/>
</dbReference>
<name>A0ABW1AIC9_9ACTN</name>
<proteinExistence type="inferred from homology"/>
<evidence type="ECO:0000313" key="3">
    <source>
        <dbReference type="EMBL" id="MFC5754318.1"/>
    </source>
</evidence>
<comment type="similarity">
    <text evidence="1">Belongs to the short-chain dehydrogenases/reductases (SDR) family.</text>
</comment>
<dbReference type="PRINTS" id="PR00081">
    <property type="entry name" value="GDHRDH"/>
</dbReference>
<comment type="caution">
    <text evidence="3">The sequence shown here is derived from an EMBL/GenBank/DDBJ whole genome shotgun (WGS) entry which is preliminary data.</text>
</comment>
<dbReference type="InterPro" id="IPR036291">
    <property type="entry name" value="NAD(P)-bd_dom_sf"/>
</dbReference>